<reference evidence="7 8" key="1">
    <citation type="journal article" date="2014" name="Int. J. Syst. Evol. Microbiol.">
        <title>Complete genome sequence of Corynebacterium casei LMG S-19264T (=DSM 44701T), isolated from a smear-ripened cheese.</title>
        <authorList>
            <consortium name="US DOE Joint Genome Institute (JGI-PGF)"/>
            <person name="Walter F."/>
            <person name="Albersmeier A."/>
            <person name="Kalinowski J."/>
            <person name="Ruckert C."/>
        </authorList>
    </citation>
    <scope>NUCLEOTIDE SEQUENCE [LARGE SCALE GENOMIC DNA]</scope>
    <source>
        <strain evidence="7 8">CGMCC 4.7215</strain>
    </source>
</reference>
<gene>
    <name evidence="7" type="ORF">ACFQJ7_08110</name>
</gene>
<protein>
    <recommendedName>
        <fullName evidence="6">GTP-dependent dephospho-CoA kinase</fullName>
        <ecNumber evidence="6">2.7.1.237</ecNumber>
    </recommendedName>
    <alternativeName>
        <fullName evidence="6">Dephospho-coenzyme A kinase</fullName>
        <shortName evidence="6">DPCK</shortName>
    </alternativeName>
</protein>
<dbReference type="Pfam" id="PF04019">
    <property type="entry name" value="DUF359"/>
    <property type="match status" value="1"/>
</dbReference>
<dbReference type="PANTHER" id="PTHR40732">
    <property type="entry name" value="UPF0218 PROTEIN TK1697"/>
    <property type="match status" value="1"/>
</dbReference>
<comment type="function">
    <text evidence="6">Catalyzes the GTP-dependent phosphorylation of the 3'-hydroxyl group of dephosphocoenzyme A to form coenzyme A (CoA).</text>
</comment>
<evidence type="ECO:0000313" key="8">
    <source>
        <dbReference type="Proteomes" id="UP001596414"/>
    </source>
</evidence>
<evidence type="ECO:0000256" key="6">
    <source>
        <dbReference type="HAMAP-Rule" id="MF_00590"/>
    </source>
</evidence>
<evidence type="ECO:0000256" key="1">
    <source>
        <dbReference type="ARBA" id="ARBA00022679"/>
    </source>
</evidence>
<keyword evidence="5 6" id="KW-0342">GTP-binding</keyword>
<accession>A0ABD5X821</accession>
<dbReference type="InterPro" id="IPR007164">
    <property type="entry name" value="GTP-dep_dephospho-CoA_kin"/>
</dbReference>
<feature type="binding site" evidence="6">
    <location>
        <position position="125"/>
    </location>
    <ligand>
        <name>GTP</name>
        <dbReference type="ChEBI" id="CHEBI:37565"/>
    </ligand>
</feature>
<feature type="binding site" evidence="6">
    <location>
        <position position="43"/>
    </location>
    <ligand>
        <name>GTP</name>
        <dbReference type="ChEBI" id="CHEBI:37565"/>
    </ligand>
</feature>
<organism evidence="7 8">
    <name type="scientific">Halovenus rubra</name>
    <dbReference type="NCBI Taxonomy" id="869890"/>
    <lineage>
        <taxon>Archaea</taxon>
        <taxon>Methanobacteriati</taxon>
        <taxon>Methanobacteriota</taxon>
        <taxon>Stenosarchaea group</taxon>
        <taxon>Halobacteria</taxon>
        <taxon>Halobacteriales</taxon>
        <taxon>Haloarculaceae</taxon>
        <taxon>Halovenus</taxon>
    </lineage>
</organism>
<evidence type="ECO:0000256" key="3">
    <source>
        <dbReference type="ARBA" id="ARBA00022777"/>
    </source>
</evidence>
<dbReference type="AlphaFoldDB" id="A0ABD5X821"/>
<evidence type="ECO:0000256" key="2">
    <source>
        <dbReference type="ARBA" id="ARBA00022741"/>
    </source>
</evidence>
<keyword evidence="4 6" id="KW-0173">Coenzyme A biosynthesis</keyword>
<feature type="binding site" evidence="6">
    <location>
        <position position="45"/>
    </location>
    <ligand>
        <name>GTP</name>
        <dbReference type="ChEBI" id="CHEBI:37565"/>
    </ligand>
</feature>
<comment type="caution">
    <text evidence="6">Lacks conserved residue(s) required for the propagation of feature annotation.</text>
</comment>
<comment type="pathway">
    <text evidence="6">Cofactor biosynthesis; coenzyme A biosynthesis.</text>
</comment>
<keyword evidence="1 6" id="KW-0808">Transferase</keyword>
<evidence type="ECO:0000256" key="5">
    <source>
        <dbReference type="ARBA" id="ARBA00023134"/>
    </source>
</evidence>
<feature type="binding site" evidence="6">
    <location>
        <position position="62"/>
    </location>
    <ligand>
        <name>GTP</name>
        <dbReference type="ChEBI" id="CHEBI:37565"/>
    </ligand>
</feature>
<dbReference type="EC" id="2.7.1.237" evidence="6"/>
<dbReference type="GO" id="GO:0005525">
    <property type="term" value="F:GTP binding"/>
    <property type="evidence" value="ECO:0007669"/>
    <property type="project" value="UniProtKB-UniRule"/>
</dbReference>
<comment type="similarity">
    <text evidence="6">Belongs to the GTP-dependent DPCK family.</text>
</comment>
<dbReference type="RefSeq" id="WP_267638950.1">
    <property type="nucleotide sequence ID" value="NZ_JAODIY010000046.1"/>
</dbReference>
<dbReference type="PIRSF" id="PIRSF006533">
    <property type="entry name" value="UCP006533"/>
    <property type="match status" value="1"/>
</dbReference>
<dbReference type="PANTHER" id="PTHR40732:SF1">
    <property type="entry name" value="GTP-DEPENDENT DEPHOSPHO-COA KINASE"/>
    <property type="match status" value="1"/>
</dbReference>
<keyword evidence="3 6" id="KW-0418">Kinase</keyword>
<evidence type="ECO:0000256" key="4">
    <source>
        <dbReference type="ARBA" id="ARBA00022993"/>
    </source>
</evidence>
<sequence length="185" mass="19621">MSDVVLELPDSLRSELKDPLGPLFTDGETLLKEASLPLISVGDVVTYHLITAGHTPAVALTDEQTERAAVDDEIAETIAEHDGFDKTVTAPNPPASLTAELLTSLSTAISEAPTVTTLIEVDGEEDLAALPAILSAPVDATVVYGQPGEGMVCGVVDENRKREVTAILRAMDGDMELFYDVMDRS</sequence>
<proteinExistence type="inferred from homology"/>
<keyword evidence="2 6" id="KW-0547">Nucleotide-binding</keyword>
<name>A0ABD5X821_9EURY</name>
<evidence type="ECO:0000313" key="7">
    <source>
        <dbReference type="EMBL" id="MFC7125999.1"/>
    </source>
</evidence>
<dbReference type="GO" id="GO:0015937">
    <property type="term" value="P:coenzyme A biosynthetic process"/>
    <property type="evidence" value="ECO:0007669"/>
    <property type="project" value="UniProtKB-UniRule"/>
</dbReference>
<comment type="catalytic activity">
    <reaction evidence="6">
        <text>3'-dephospho-CoA + GTP = GDP + CoA + H(+)</text>
        <dbReference type="Rhea" id="RHEA:61156"/>
        <dbReference type="ChEBI" id="CHEBI:15378"/>
        <dbReference type="ChEBI" id="CHEBI:37565"/>
        <dbReference type="ChEBI" id="CHEBI:57287"/>
        <dbReference type="ChEBI" id="CHEBI:57328"/>
        <dbReference type="ChEBI" id="CHEBI:58189"/>
        <dbReference type="EC" id="2.7.1.237"/>
    </reaction>
</comment>
<dbReference type="EMBL" id="JBHSZQ010000012">
    <property type="protein sequence ID" value="MFC7125999.1"/>
    <property type="molecule type" value="Genomic_DNA"/>
</dbReference>
<dbReference type="HAMAP" id="MF_00590">
    <property type="entry name" value="Dephospho_CoA_kinase_GTP_dep"/>
    <property type="match status" value="1"/>
</dbReference>
<dbReference type="GO" id="GO:0016301">
    <property type="term" value="F:kinase activity"/>
    <property type="evidence" value="ECO:0007669"/>
    <property type="project" value="UniProtKB-UniRule"/>
</dbReference>
<comment type="caution">
    <text evidence="7">The sequence shown here is derived from an EMBL/GenBank/DDBJ whole genome shotgun (WGS) entry which is preliminary data.</text>
</comment>
<dbReference type="Proteomes" id="UP001596414">
    <property type="component" value="Unassembled WGS sequence"/>
</dbReference>
<feature type="binding site" evidence="6">
    <location>
        <position position="44"/>
    </location>
    <ligand>
        <name>GTP</name>
        <dbReference type="ChEBI" id="CHEBI:37565"/>
    </ligand>
</feature>